<proteinExistence type="predicted"/>
<dbReference type="OrthoDB" id="6460972at2759"/>
<accession>A0A8X6Y5G7</accession>
<organism evidence="1 3">
    <name type="scientific">Trichonephila inaurata madagascariensis</name>
    <dbReference type="NCBI Taxonomy" id="2747483"/>
    <lineage>
        <taxon>Eukaryota</taxon>
        <taxon>Metazoa</taxon>
        <taxon>Ecdysozoa</taxon>
        <taxon>Arthropoda</taxon>
        <taxon>Chelicerata</taxon>
        <taxon>Arachnida</taxon>
        <taxon>Araneae</taxon>
        <taxon>Araneomorphae</taxon>
        <taxon>Entelegynae</taxon>
        <taxon>Araneoidea</taxon>
        <taxon>Nephilidae</taxon>
        <taxon>Trichonephila</taxon>
        <taxon>Trichonephila inaurata</taxon>
    </lineage>
</organism>
<dbReference type="AlphaFoldDB" id="A0A8X6Y5G7"/>
<sequence length="128" mass="14879">MEDANSWTRRSSHHRHNNDWIYENNLDVIPTTTNHPHFVRIECSKIKLFYLHNHRTNASFLSLPSKQQRNGIFCHLDRERGKNKAPVPLESAFAQKLACSHEMIQNLLAEIFCASLFYSKGSNRESPS</sequence>
<evidence type="ECO:0000313" key="1">
    <source>
        <dbReference type="EMBL" id="GFY65862.1"/>
    </source>
</evidence>
<protein>
    <submittedName>
        <fullName evidence="1">Uncharacterized protein</fullName>
    </submittedName>
</protein>
<evidence type="ECO:0000313" key="2">
    <source>
        <dbReference type="EMBL" id="GFY75817.1"/>
    </source>
</evidence>
<keyword evidence="3" id="KW-1185">Reference proteome</keyword>
<name>A0A8X6Y5G7_9ARAC</name>
<reference evidence="1" key="1">
    <citation type="submission" date="2020-08" db="EMBL/GenBank/DDBJ databases">
        <title>Multicomponent nature underlies the extraordinary mechanical properties of spider dragline silk.</title>
        <authorList>
            <person name="Kono N."/>
            <person name="Nakamura H."/>
            <person name="Mori M."/>
            <person name="Yoshida Y."/>
            <person name="Ohtoshi R."/>
            <person name="Malay A.D."/>
            <person name="Moran D.A.P."/>
            <person name="Tomita M."/>
            <person name="Numata K."/>
            <person name="Arakawa K."/>
        </authorList>
    </citation>
    <scope>NUCLEOTIDE SEQUENCE</scope>
</reference>
<dbReference type="EMBL" id="BMAV01021631">
    <property type="protein sequence ID" value="GFY75817.1"/>
    <property type="molecule type" value="Genomic_DNA"/>
</dbReference>
<gene>
    <name evidence="1" type="ORF">TNIN_101981</name>
    <name evidence="2" type="ORF">TNIN_449311</name>
</gene>
<comment type="caution">
    <text evidence="1">The sequence shown here is derived from an EMBL/GenBank/DDBJ whole genome shotgun (WGS) entry which is preliminary data.</text>
</comment>
<dbReference type="Proteomes" id="UP000886998">
    <property type="component" value="Unassembled WGS sequence"/>
</dbReference>
<dbReference type="EMBL" id="BMAV01015728">
    <property type="protein sequence ID" value="GFY65862.1"/>
    <property type="molecule type" value="Genomic_DNA"/>
</dbReference>
<evidence type="ECO:0000313" key="3">
    <source>
        <dbReference type="Proteomes" id="UP000886998"/>
    </source>
</evidence>